<comment type="caution">
    <text evidence="2">The sequence shown here is derived from an EMBL/GenBank/DDBJ whole genome shotgun (WGS) entry which is preliminary data.</text>
</comment>
<name>A0A8H3LK40_9GLOM</name>
<feature type="compositionally biased region" description="Acidic residues" evidence="1">
    <location>
        <begin position="868"/>
        <end position="880"/>
    </location>
</feature>
<feature type="region of interest" description="Disordered" evidence="1">
    <location>
        <begin position="861"/>
        <end position="903"/>
    </location>
</feature>
<dbReference type="Proteomes" id="UP000615446">
    <property type="component" value="Unassembled WGS sequence"/>
</dbReference>
<gene>
    <name evidence="2" type="ORF">RCL2_001695100</name>
</gene>
<dbReference type="AlphaFoldDB" id="A0A8H3LK40"/>
<evidence type="ECO:0008006" key="4">
    <source>
        <dbReference type="Google" id="ProtNLM"/>
    </source>
</evidence>
<accession>A0A8H3LK40</accession>
<evidence type="ECO:0000256" key="1">
    <source>
        <dbReference type="SAM" id="MobiDB-lite"/>
    </source>
</evidence>
<protein>
    <recommendedName>
        <fullName evidence="4">RING-type domain-containing protein</fullName>
    </recommendedName>
</protein>
<dbReference type="EMBL" id="BLAL01000193">
    <property type="protein sequence ID" value="GES90083.1"/>
    <property type="molecule type" value="Genomic_DNA"/>
</dbReference>
<reference evidence="2" key="1">
    <citation type="submission" date="2019-10" db="EMBL/GenBank/DDBJ databases">
        <title>Conservation and host-specific expression of non-tandemly repeated heterogenous ribosome RNA gene in arbuscular mycorrhizal fungi.</title>
        <authorList>
            <person name="Maeda T."/>
            <person name="Kobayashi Y."/>
            <person name="Nakagawa T."/>
            <person name="Ezawa T."/>
            <person name="Yamaguchi K."/>
            <person name="Bino T."/>
            <person name="Nishimoto Y."/>
            <person name="Shigenobu S."/>
            <person name="Kawaguchi M."/>
        </authorList>
    </citation>
    <scope>NUCLEOTIDE SEQUENCE</scope>
    <source>
        <strain evidence="2">HR1</strain>
    </source>
</reference>
<evidence type="ECO:0000313" key="3">
    <source>
        <dbReference type="Proteomes" id="UP000615446"/>
    </source>
</evidence>
<dbReference type="OrthoDB" id="2412874at2759"/>
<sequence length="903" mass="104098">MLTKVLYERRGNLELDPTHFKQMIEKADPRLQGLFDKLVKALVPDNRSAYNKVEARKTIVSLCYIMAGMRNKFVNDFKLEVGLYLSASGATRAAIDTINSIGFSACYTTVNNFKRKIANEHPLNIRKFLSEHVDDYHDIYEKRRPDTVTLSTAKHMATCICKQVLGCASIPIVFNNVSIHNPVNIDASNICFRLIREYHGIFDIAYTNRKKQWHTNGQLATDTFDQIELLTVHCYDDAIAERKEERSMKGVRLIGFQEKNLHSLNDYVTALQMILDIDKDTEYLQNHVAPLVADWPGQLFVCKAITNLHKVDSQYSIPAGINSFIPILGPLHVSLNSREHVLIVYYTFFQKLFHFVFGKRKVLAKKPKPWRINLLLDLAYNGWCKIRDTIITKFGSTCKDIEYRMVIDLLDNIIPATLDVYSILFQSAPLAFLSDIFYWQDTNHPFTEAVKLFLVNFNDYYVENMHSKIRSHTPVNSNVDNIIKQAYVIGILFSNYFLFLFVVLCNKHFITSFDLHVDALDARNHRELKDTFQKTKAYPYKPSLLNILAEKTSLFLLNYFQGIFKNCGKSKLCKSKKKIQCQLATLGETVDTKCLPTGYSTNMPPLPDSCDHCRKKLDDGEVLICGHGYHFECYQTMEYGCRHCEEYYKRGIYSNVNSFIDRLEKGPNVLTSDEQDESPTEENETIEEVEANGSQEVHEELLNALINVNTCSREGNSFREHICKVSLEGDTYDLERRRILQWSIALEKSCQYTNQLIREGNSVSWKGFDPDMDPNDLENTDYNNENTLFEALWNESDNADNIDEIEYKFYFFILIQMANYYWSVRENGGLMASLLDPRKKNLSFAMQEAIKRVHELLHKEAGNKGEAGIEDGDGDKDEEEDKARVEDKTEIKVSVQHSKRVKS</sequence>
<proteinExistence type="predicted"/>
<organism evidence="2 3">
    <name type="scientific">Rhizophagus clarus</name>
    <dbReference type="NCBI Taxonomy" id="94130"/>
    <lineage>
        <taxon>Eukaryota</taxon>
        <taxon>Fungi</taxon>
        <taxon>Fungi incertae sedis</taxon>
        <taxon>Mucoromycota</taxon>
        <taxon>Glomeromycotina</taxon>
        <taxon>Glomeromycetes</taxon>
        <taxon>Glomerales</taxon>
        <taxon>Glomeraceae</taxon>
        <taxon>Rhizophagus</taxon>
    </lineage>
</organism>
<evidence type="ECO:0000313" key="2">
    <source>
        <dbReference type="EMBL" id="GES90083.1"/>
    </source>
</evidence>
<feature type="compositionally biased region" description="Basic and acidic residues" evidence="1">
    <location>
        <begin position="881"/>
        <end position="891"/>
    </location>
</feature>